<dbReference type="SUPFAM" id="SSF52540">
    <property type="entry name" value="P-loop containing nucleoside triphosphate hydrolases"/>
    <property type="match status" value="1"/>
</dbReference>
<dbReference type="InterPro" id="IPR000640">
    <property type="entry name" value="EFG_V-like"/>
</dbReference>
<dbReference type="Proteomes" id="UP001344447">
    <property type="component" value="Unassembled WGS sequence"/>
</dbReference>
<dbReference type="InterPro" id="IPR000795">
    <property type="entry name" value="T_Tr_GTP-bd_dom"/>
</dbReference>
<dbReference type="InterPro" id="IPR020568">
    <property type="entry name" value="Ribosomal_Su5_D2-typ_SF"/>
</dbReference>
<dbReference type="PANTHER" id="PTHR43261">
    <property type="entry name" value="TRANSLATION ELONGATION FACTOR G-RELATED"/>
    <property type="match status" value="1"/>
</dbReference>
<dbReference type="SMART" id="SM00889">
    <property type="entry name" value="EFG_IV"/>
    <property type="match status" value="1"/>
</dbReference>
<dbReference type="InterPro" id="IPR005517">
    <property type="entry name" value="Transl_elong_EFG/EF2_IV"/>
</dbReference>
<dbReference type="PANTHER" id="PTHR43261:SF1">
    <property type="entry name" value="RIBOSOME-RELEASING FACTOR 2, MITOCHONDRIAL"/>
    <property type="match status" value="1"/>
</dbReference>
<organism evidence="7 8">
    <name type="scientific">Dictyostelium firmibasis</name>
    <dbReference type="NCBI Taxonomy" id="79012"/>
    <lineage>
        <taxon>Eukaryota</taxon>
        <taxon>Amoebozoa</taxon>
        <taxon>Evosea</taxon>
        <taxon>Eumycetozoa</taxon>
        <taxon>Dictyostelia</taxon>
        <taxon>Dictyosteliales</taxon>
        <taxon>Dictyosteliaceae</taxon>
        <taxon>Dictyostelium</taxon>
    </lineage>
</organism>
<evidence type="ECO:0000313" key="7">
    <source>
        <dbReference type="EMBL" id="KAK5576607.1"/>
    </source>
</evidence>
<comment type="similarity">
    <text evidence="1">Belongs to the TRAFAC class translation factor GTPase superfamily. Classic translation factor GTPase family. EF-G/EF-2 subfamily.</text>
</comment>
<protein>
    <recommendedName>
        <fullName evidence="6">Tr-type G domain-containing protein</fullName>
    </recommendedName>
</protein>
<evidence type="ECO:0000256" key="5">
    <source>
        <dbReference type="ARBA" id="ARBA00023134"/>
    </source>
</evidence>
<dbReference type="Pfam" id="PF03144">
    <property type="entry name" value="GTP_EFTU_D2"/>
    <property type="match status" value="1"/>
</dbReference>
<accession>A0AAN7YUY1</accession>
<dbReference type="Gene3D" id="3.40.50.300">
    <property type="entry name" value="P-loop containing nucleotide triphosphate hydrolases"/>
    <property type="match status" value="1"/>
</dbReference>
<keyword evidence="2" id="KW-0547">Nucleotide-binding</keyword>
<keyword evidence="4" id="KW-0648">Protein biosynthesis</keyword>
<proteinExistence type="inferred from homology"/>
<dbReference type="SMART" id="SM00838">
    <property type="entry name" value="EFG_C"/>
    <property type="match status" value="1"/>
</dbReference>
<dbReference type="EMBL" id="JAVFKY010000005">
    <property type="protein sequence ID" value="KAK5576607.1"/>
    <property type="molecule type" value="Genomic_DNA"/>
</dbReference>
<dbReference type="Pfam" id="PF03764">
    <property type="entry name" value="EFG_IV"/>
    <property type="match status" value="1"/>
</dbReference>
<comment type="caution">
    <text evidence="7">The sequence shown here is derived from an EMBL/GenBank/DDBJ whole genome shotgun (WGS) entry which is preliminary data.</text>
</comment>
<feature type="domain" description="Tr-type G" evidence="6">
    <location>
        <begin position="37"/>
        <end position="320"/>
    </location>
</feature>
<dbReference type="CDD" id="cd03713">
    <property type="entry name" value="EFG_mtEFG_C"/>
    <property type="match status" value="1"/>
</dbReference>
<dbReference type="CDD" id="cd01886">
    <property type="entry name" value="EF-G"/>
    <property type="match status" value="1"/>
</dbReference>
<dbReference type="SUPFAM" id="SSF50447">
    <property type="entry name" value="Translation proteins"/>
    <property type="match status" value="1"/>
</dbReference>
<dbReference type="PROSITE" id="PS00301">
    <property type="entry name" value="G_TR_1"/>
    <property type="match status" value="1"/>
</dbReference>
<dbReference type="GO" id="GO:0032543">
    <property type="term" value="P:mitochondrial translation"/>
    <property type="evidence" value="ECO:0007669"/>
    <property type="project" value="TreeGrafter"/>
</dbReference>
<dbReference type="InterPro" id="IPR005225">
    <property type="entry name" value="Small_GTP-bd"/>
</dbReference>
<dbReference type="InterPro" id="IPR041095">
    <property type="entry name" value="EFG_II"/>
</dbReference>
<evidence type="ECO:0000313" key="8">
    <source>
        <dbReference type="Proteomes" id="UP001344447"/>
    </source>
</evidence>
<dbReference type="NCBIfam" id="TIGR00231">
    <property type="entry name" value="small_GTP"/>
    <property type="match status" value="1"/>
</dbReference>
<keyword evidence="8" id="KW-1185">Reference proteome</keyword>
<evidence type="ECO:0000256" key="4">
    <source>
        <dbReference type="ARBA" id="ARBA00022917"/>
    </source>
</evidence>
<name>A0AAN7YUY1_9MYCE</name>
<dbReference type="AlphaFoldDB" id="A0AAN7YUY1"/>
<gene>
    <name evidence="7" type="ORF">RB653_007751</name>
</gene>
<dbReference type="GO" id="GO:0005525">
    <property type="term" value="F:GTP binding"/>
    <property type="evidence" value="ECO:0007669"/>
    <property type="project" value="UniProtKB-KW"/>
</dbReference>
<dbReference type="Pfam" id="PF00679">
    <property type="entry name" value="EFG_C"/>
    <property type="match status" value="1"/>
</dbReference>
<dbReference type="InterPro" id="IPR004540">
    <property type="entry name" value="Transl_elong_EFG/EF2"/>
</dbReference>
<dbReference type="GO" id="GO:0003746">
    <property type="term" value="F:translation elongation factor activity"/>
    <property type="evidence" value="ECO:0007669"/>
    <property type="project" value="UniProtKB-KW"/>
</dbReference>
<dbReference type="InterPro" id="IPR035647">
    <property type="entry name" value="EFG_III/V"/>
</dbReference>
<dbReference type="Gene3D" id="3.30.70.240">
    <property type="match status" value="1"/>
</dbReference>
<sequence length="757" mass="84568">MLKNLCNSKIRKNLFQNTIRNYSSFLNTTKNISNQINNYRNIGIIAHVDAGKTTTCERMLYYSGLIKRIGEVHKGDTVMDYMKLERERGITIGAATVTIPWNDHRINIVDTPGHVDFTVEVERSVRVIDGGVAIFDGVAGVQAQSVTVWNQAERYKVPRIAFINKMDREGASIDKTLNMMTDRLGANPLPIQWPLGTGQKFSSVIDLIEMNVISWIGEKGETIEISTLKDLEENPEIIEQAKEKRSDLIQKLSDLDEEMLQLYLENDGDDSKITPKQIKEAIRRVTLSLKAVPVLYGTSLQNKGVQQLLDSVVDFLPSPTDREAPLAILPNLHDESKSKIDIPIKSDTKGELVALAFKVVHDPRRGLIVYTRVYSGILKAGSTIYNSTRKLKERATKLLQVSASEMDDIQELKAGDIGAIIGLKNVSTGDTLVRDFEKAPKVILNGIKTPPPVFFCTLEVNSEGEIPELIEALTILQKEDPSFHYQVTEDQNILISGMGELHLEIIKDRLDNHFKVESRMGKMRVQYRGTISHPSQSSFDDIDDELNQSSFNIQTSSGVKTLFAGIDMAIEPKENGTGNEIIFNFDKEFLESFDKSTLEKIKSSIKEGLESSFQRGLPIGFPVVDTKVTISGIKYHSDSESPPLAYKMSSVKNFLALGENSEPVILEPLMRIEITVDEKYLGNVLSDLSRQRRGTILEVGMEKNTHVISAIVPLKEMIGYSTQLRSFTSGNASYTMEFSSYGKVSSSEKDKILKGPF</sequence>
<dbReference type="SUPFAM" id="SSF54211">
    <property type="entry name" value="Ribosomal protein S5 domain 2-like"/>
    <property type="match status" value="1"/>
</dbReference>
<dbReference type="NCBIfam" id="TIGR00484">
    <property type="entry name" value="EF-G"/>
    <property type="match status" value="1"/>
</dbReference>
<dbReference type="PROSITE" id="PS51722">
    <property type="entry name" value="G_TR_2"/>
    <property type="match status" value="1"/>
</dbReference>
<evidence type="ECO:0000259" key="6">
    <source>
        <dbReference type="PROSITE" id="PS51722"/>
    </source>
</evidence>
<dbReference type="InterPro" id="IPR035649">
    <property type="entry name" value="EFG_V"/>
</dbReference>
<dbReference type="Pfam" id="PF14492">
    <property type="entry name" value="EFG_III"/>
    <property type="match status" value="1"/>
</dbReference>
<dbReference type="Pfam" id="PF00009">
    <property type="entry name" value="GTP_EFTU"/>
    <property type="match status" value="1"/>
</dbReference>
<dbReference type="SUPFAM" id="SSF54980">
    <property type="entry name" value="EF-G C-terminal domain-like"/>
    <property type="match status" value="2"/>
</dbReference>
<dbReference type="GO" id="GO:0005739">
    <property type="term" value="C:mitochondrion"/>
    <property type="evidence" value="ECO:0007669"/>
    <property type="project" value="TreeGrafter"/>
</dbReference>
<keyword evidence="5" id="KW-0342">GTP-binding</keyword>
<dbReference type="Gene3D" id="3.30.70.870">
    <property type="entry name" value="Elongation Factor G (Translational Gtpase), domain 3"/>
    <property type="match status" value="1"/>
</dbReference>
<dbReference type="GO" id="GO:0003924">
    <property type="term" value="F:GTPase activity"/>
    <property type="evidence" value="ECO:0007669"/>
    <property type="project" value="InterPro"/>
</dbReference>
<dbReference type="InterPro" id="IPR031157">
    <property type="entry name" value="G_TR_CS"/>
</dbReference>
<dbReference type="InterPro" id="IPR004161">
    <property type="entry name" value="EFTu-like_2"/>
</dbReference>
<dbReference type="FunFam" id="3.40.50.300:FF:004710">
    <property type="entry name" value="Uncharacterized protein"/>
    <property type="match status" value="1"/>
</dbReference>
<dbReference type="Gene3D" id="3.30.230.10">
    <property type="match status" value="1"/>
</dbReference>
<evidence type="ECO:0000256" key="2">
    <source>
        <dbReference type="ARBA" id="ARBA00022741"/>
    </source>
</evidence>
<dbReference type="PRINTS" id="PR00315">
    <property type="entry name" value="ELONGATNFCT"/>
</dbReference>
<evidence type="ECO:0000256" key="1">
    <source>
        <dbReference type="ARBA" id="ARBA00005870"/>
    </source>
</evidence>
<dbReference type="InterPro" id="IPR014721">
    <property type="entry name" value="Ribsml_uS5_D2-typ_fold_subgr"/>
</dbReference>
<evidence type="ECO:0000256" key="3">
    <source>
        <dbReference type="ARBA" id="ARBA00022768"/>
    </source>
</evidence>
<dbReference type="Gene3D" id="2.40.30.10">
    <property type="entry name" value="Translation factors"/>
    <property type="match status" value="1"/>
</dbReference>
<dbReference type="GO" id="GO:0032790">
    <property type="term" value="P:ribosome disassembly"/>
    <property type="evidence" value="ECO:0007669"/>
    <property type="project" value="TreeGrafter"/>
</dbReference>
<reference evidence="7 8" key="1">
    <citation type="submission" date="2023-11" db="EMBL/GenBank/DDBJ databases">
        <title>Dfirmibasis_genome.</title>
        <authorList>
            <person name="Edelbroek B."/>
            <person name="Kjellin J."/>
            <person name="Jerlstrom-Hultqvist J."/>
            <person name="Soderbom F."/>
        </authorList>
    </citation>
    <scope>NUCLEOTIDE SEQUENCE [LARGE SCALE GENOMIC DNA]</scope>
    <source>
        <strain evidence="7 8">TNS-C-14</strain>
    </source>
</reference>
<dbReference type="InterPro" id="IPR009000">
    <property type="entry name" value="Transl_B-barrel_sf"/>
</dbReference>
<keyword evidence="3" id="KW-0251">Elongation factor</keyword>
<dbReference type="FunFam" id="3.30.70.240:FF:000001">
    <property type="entry name" value="Elongation factor G"/>
    <property type="match status" value="1"/>
</dbReference>
<dbReference type="InterPro" id="IPR027417">
    <property type="entry name" value="P-loop_NTPase"/>
</dbReference>